<dbReference type="AlphaFoldDB" id="A0A7Z0UYZ7"/>
<protein>
    <submittedName>
        <fullName evidence="1">Uncharacterized protein</fullName>
    </submittedName>
</protein>
<proteinExistence type="predicted"/>
<dbReference type="Proteomes" id="UP000078446">
    <property type="component" value="Unassembled WGS sequence"/>
</dbReference>
<accession>A0A7Z0UYZ7</accession>
<sequence>MFIAKAIKILALTTNKINSLGNICHDYSRFKLVLMTNFNHLITFENKSKYQSKSQKISPIRTIFLYFRLEL</sequence>
<organism evidence="1 2">
    <name type="scientific">Moraxella catarrhalis</name>
    <name type="common">Branhamella catarrhalis</name>
    <dbReference type="NCBI Taxonomy" id="480"/>
    <lineage>
        <taxon>Bacteria</taxon>
        <taxon>Pseudomonadati</taxon>
        <taxon>Pseudomonadota</taxon>
        <taxon>Gammaproteobacteria</taxon>
        <taxon>Moraxellales</taxon>
        <taxon>Moraxellaceae</taxon>
        <taxon>Moraxella</taxon>
    </lineage>
</organism>
<evidence type="ECO:0000313" key="2">
    <source>
        <dbReference type="Proteomes" id="UP000078446"/>
    </source>
</evidence>
<name>A0A7Z0UYZ7_MORCA</name>
<comment type="caution">
    <text evidence="1">The sequence shown here is derived from an EMBL/GenBank/DDBJ whole genome shotgun (WGS) entry which is preliminary data.</text>
</comment>
<reference evidence="1 2" key="1">
    <citation type="journal article" date="2016" name="Genome Biol. Evol.">
        <title>Comparative Genomic Analyses of the Moraxella catarrhalis Serosensitive and Seroresistant Lineages Demonstrate Their Independent Evolution.</title>
        <authorList>
            <person name="Earl J.P."/>
            <person name="de Vries S.P."/>
            <person name="Ahmed A."/>
            <person name="Powell E."/>
            <person name="Schultz M.P."/>
            <person name="Hermans P.W."/>
            <person name="Hill D.J."/>
            <person name="Zhou Z."/>
            <person name="Constantinidou C.I."/>
            <person name="Hu F.Z."/>
            <person name="Bootsma H.J."/>
            <person name="Ehrlich G.D."/>
        </authorList>
    </citation>
    <scope>NUCLEOTIDE SEQUENCE [LARGE SCALE GENOMIC DNA]</scope>
    <source>
        <strain evidence="1 2">Z7574</strain>
    </source>
</reference>
<gene>
    <name evidence="1" type="ORF">AO382_0945</name>
</gene>
<dbReference type="EMBL" id="LXHE01000007">
    <property type="protein sequence ID" value="OAV01188.1"/>
    <property type="molecule type" value="Genomic_DNA"/>
</dbReference>
<evidence type="ECO:0000313" key="1">
    <source>
        <dbReference type="EMBL" id="OAV01188.1"/>
    </source>
</evidence>